<organism evidence="5 6">
    <name type="scientific">Peronospora effusa</name>
    <dbReference type="NCBI Taxonomy" id="542832"/>
    <lineage>
        <taxon>Eukaryota</taxon>
        <taxon>Sar</taxon>
        <taxon>Stramenopiles</taxon>
        <taxon>Oomycota</taxon>
        <taxon>Peronosporomycetes</taxon>
        <taxon>Peronosporales</taxon>
        <taxon>Peronosporaceae</taxon>
        <taxon>Peronospora</taxon>
    </lineage>
</organism>
<dbReference type="EMBL" id="QKXF01000443">
    <property type="protein sequence ID" value="RQM11295.1"/>
    <property type="molecule type" value="Genomic_DNA"/>
</dbReference>
<dbReference type="GO" id="GO:0005794">
    <property type="term" value="C:Golgi apparatus"/>
    <property type="evidence" value="ECO:0007669"/>
    <property type="project" value="UniProtKB-SubCell"/>
</dbReference>
<evidence type="ECO:0000256" key="4">
    <source>
        <dbReference type="SAM" id="Coils"/>
    </source>
</evidence>
<evidence type="ECO:0000313" key="6">
    <source>
        <dbReference type="Proteomes" id="UP000286097"/>
    </source>
</evidence>
<comment type="subcellular location">
    <subcellularLocation>
        <location evidence="1">Golgi apparatus</location>
    </subcellularLocation>
</comment>
<dbReference type="Proteomes" id="UP000286097">
    <property type="component" value="Unassembled WGS sequence"/>
</dbReference>
<reference evidence="5 6" key="1">
    <citation type="submission" date="2018-06" db="EMBL/GenBank/DDBJ databases">
        <title>Comparative genomics of downy mildews reveals potential adaptations to biotrophy.</title>
        <authorList>
            <person name="Fletcher K."/>
            <person name="Klosterman S.J."/>
            <person name="Derevnina L."/>
            <person name="Martin F."/>
            <person name="Koike S."/>
            <person name="Reyes Chin-Wo S."/>
            <person name="Mou B."/>
            <person name="Michelmore R."/>
        </authorList>
    </citation>
    <scope>NUCLEOTIDE SEQUENCE [LARGE SCALE GENOMIC DNA]</scope>
    <source>
        <strain evidence="5 6">R13</strain>
    </source>
</reference>
<dbReference type="GO" id="GO:0007030">
    <property type="term" value="P:Golgi organization"/>
    <property type="evidence" value="ECO:0007669"/>
    <property type="project" value="TreeGrafter"/>
</dbReference>
<feature type="coiled-coil region" evidence="4">
    <location>
        <begin position="226"/>
        <end position="319"/>
    </location>
</feature>
<evidence type="ECO:0000313" key="5">
    <source>
        <dbReference type="EMBL" id="RQM11295.1"/>
    </source>
</evidence>
<evidence type="ECO:0000256" key="3">
    <source>
        <dbReference type="ARBA" id="ARBA00023054"/>
    </source>
</evidence>
<feature type="coiled-coil region" evidence="4">
    <location>
        <begin position="65"/>
        <end position="99"/>
    </location>
</feature>
<name>A0A425C2K3_9STRA</name>
<evidence type="ECO:0008006" key="7">
    <source>
        <dbReference type="Google" id="ProtNLM"/>
    </source>
</evidence>
<feature type="coiled-coil region" evidence="4">
    <location>
        <begin position="126"/>
        <end position="195"/>
    </location>
</feature>
<proteinExistence type="predicted"/>
<keyword evidence="3 4" id="KW-0175">Coiled coil</keyword>
<sequence length="406" mass="45718">MWNRFTEGLADIVAPEEGIGQEEQDDTDQLWNRLASVVTPLPVSPDSTEAARNDKDEQDQYICDLERALLQRKKQNEALETKEVEIAQQKADIERLQAARHDIGTLQTENGTIPLGLNQEQFVQELHQSQAQVDALLARCQAHEKELVSLRGRLKELQTANETLQKEKREIRVRLAEYEQGYVEMLAEMEQMKAVNEKEKATLLVESEEHASSIDNQRLYDLEAQLKTSEADKVVAQQDAERLQRDLDALEGVLHQFQVDNKAQKKHVAAVEAELERATSELQTRQPLSEPNEEAMDDLDRVMEKLAKKTHECEKLREVAYVDSNKKGEVLQLMARIMGFTEDEKRRVGVGYPIQGNGGGGLFSSIIGLVAPGEGVTTSVDPSTIEGKNFADIWSEFLLEEASKGQ</sequence>
<gene>
    <name evidence="5" type="ORF">DD237_000795</name>
</gene>
<comment type="caution">
    <text evidence="5">The sequence shown here is derived from an EMBL/GenBank/DDBJ whole genome shotgun (WGS) entry which is preliminary data.</text>
</comment>
<evidence type="ECO:0000256" key="1">
    <source>
        <dbReference type="ARBA" id="ARBA00004555"/>
    </source>
</evidence>
<dbReference type="VEuPathDB" id="FungiDB:DD237_000795"/>
<dbReference type="GO" id="GO:0006888">
    <property type="term" value="P:endoplasmic reticulum to Golgi vesicle-mediated transport"/>
    <property type="evidence" value="ECO:0007669"/>
    <property type="project" value="TreeGrafter"/>
</dbReference>
<dbReference type="PANTHER" id="PTHR18921:SF2">
    <property type="entry name" value="THYROID RECEPTOR-INTERACTING PROTEIN 11"/>
    <property type="match status" value="1"/>
</dbReference>
<evidence type="ECO:0000256" key="2">
    <source>
        <dbReference type="ARBA" id="ARBA00023034"/>
    </source>
</evidence>
<accession>A0A425C2K3</accession>
<dbReference type="GO" id="GO:0031267">
    <property type="term" value="F:small GTPase binding"/>
    <property type="evidence" value="ECO:0007669"/>
    <property type="project" value="TreeGrafter"/>
</dbReference>
<keyword evidence="2" id="KW-0333">Golgi apparatus</keyword>
<protein>
    <recommendedName>
        <fullName evidence="7">GRIP domain-containing protein</fullName>
    </recommendedName>
</protein>
<dbReference type="PANTHER" id="PTHR18921">
    <property type="entry name" value="MYOSIN HEAVY CHAIN - RELATED"/>
    <property type="match status" value="1"/>
</dbReference>
<dbReference type="AlphaFoldDB" id="A0A425C2K3"/>